<evidence type="ECO:0000256" key="2">
    <source>
        <dbReference type="SAM" id="Coils"/>
    </source>
</evidence>
<feature type="domain" description="Kinesin motor" evidence="4">
    <location>
        <begin position="415"/>
        <end position="775"/>
    </location>
</feature>
<dbReference type="GO" id="GO:0015630">
    <property type="term" value="C:microtubule cytoskeleton"/>
    <property type="evidence" value="ECO:0007669"/>
    <property type="project" value="TreeGrafter"/>
</dbReference>
<evidence type="ECO:0000256" key="1">
    <source>
        <dbReference type="PROSITE-ProRule" id="PRU00283"/>
    </source>
</evidence>
<comment type="similarity">
    <text evidence="1">Belongs to the TRAFAC class myosin-kinesin ATPase superfamily. Kinesin family.</text>
</comment>
<dbReference type="CDD" id="cd01366">
    <property type="entry name" value="KISc_C_terminal"/>
    <property type="match status" value="1"/>
</dbReference>
<dbReference type="Pfam" id="PF00225">
    <property type="entry name" value="Kinesin"/>
    <property type="match status" value="1"/>
</dbReference>
<sequence>MDDIPTTPERHQSYAKRRYTTSPSPKFYRQNDIFGVSLNDDNGRDLDPAANNSSGHDYNTYNMGKLSNKLSTLDRRSLDGQTMLTSTGIKPMISASRKSSGVALNNNNNSIINTNFNNKVNHLSTFYNEQMKELNQLQDTLVKKKAKLDELRDVVIKGKKEFNETKLKWDKLRDEKLTKEQQLRIKQNEINKLKDTIESRKKFLEEGHKLHLQQMEVENQTKINKLINDYKEKIESVKSTKIKKFEDERDNLIKEVNNIKSKIDNNDDILSQSIMELNDKYDKLKEDWLNEYQAKWNHNIEINTNYNKQIDDIKKDIEQNLKPNKLQLEKKITDLNEKVVDLEKILSERRDKKSLLQAKIKEREIKLKENEDRQTELKEYIEKTEYDLKEINDILMKEESLRRSLHNELQELRGNIRVFCRIRPPLPKIEDPNTNYIKVKPFDDSNGVQVMEIIKSPNENNNNNGNGNGNSNSSNSNNIPQQFRFDRIFDIDEDNSEVFKEVGQLVQSSLDGYNVCIFAYGQTGSGKTFTMLNPGDGIIPSTISHIFSWIENLEERGWKYKIECQFVEIYNENIIDLLRNGNIENNNYNNNNGGNSKCEIRHDHENETTTITNVTTCQLDTKESVGKILQKATKLRSTASTESNEHSSRSHSIFILHLYGHNALTNEDSHGILNLVDLAGSERIHSSQVSGERLRETQNINRSLSCLGDVIHALNVPDRNGKRHVPFRNSKLTYLLQYSLTGNSKTLMFVNISPSNSHLNETLNSLRFASKVNSTKIGK</sequence>
<keyword evidence="1" id="KW-0547">Nucleotide-binding</keyword>
<dbReference type="GO" id="GO:0005524">
    <property type="term" value="F:ATP binding"/>
    <property type="evidence" value="ECO:0007669"/>
    <property type="project" value="UniProtKB-UniRule"/>
</dbReference>
<dbReference type="PANTHER" id="PTHR47972">
    <property type="entry name" value="KINESIN-LIKE PROTEIN KLP-3"/>
    <property type="match status" value="1"/>
</dbReference>
<feature type="binding site" evidence="1">
    <location>
        <begin position="521"/>
        <end position="528"/>
    </location>
    <ligand>
        <name>ATP</name>
        <dbReference type="ChEBI" id="CHEBI:30616"/>
    </ligand>
</feature>
<dbReference type="GO" id="GO:0003777">
    <property type="term" value="F:microtubule motor activity"/>
    <property type="evidence" value="ECO:0007669"/>
    <property type="project" value="InterPro"/>
</dbReference>
<feature type="compositionally biased region" description="Low complexity" evidence="3">
    <location>
        <begin position="460"/>
        <end position="477"/>
    </location>
</feature>
<accession>A0AAN7WPW5</accession>
<dbReference type="PANTHER" id="PTHR47972:SF28">
    <property type="entry name" value="KINESIN-LIKE PROTEIN KLP-3"/>
    <property type="match status" value="1"/>
</dbReference>
<feature type="region of interest" description="Disordered" evidence="3">
    <location>
        <begin position="456"/>
        <end position="477"/>
    </location>
</feature>
<name>A0AAN7WPW5_9SACH</name>
<evidence type="ECO:0000256" key="3">
    <source>
        <dbReference type="SAM" id="MobiDB-lite"/>
    </source>
</evidence>
<keyword evidence="2" id="KW-0175">Coiled coil</keyword>
<dbReference type="InterPro" id="IPR027417">
    <property type="entry name" value="P-loop_NTPase"/>
</dbReference>
<evidence type="ECO:0000313" key="6">
    <source>
        <dbReference type="Proteomes" id="UP001306508"/>
    </source>
</evidence>
<keyword evidence="1" id="KW-0505">Motor protein</keyword>
<reference evidence="6" key="1">
    <citation type="submission" date="2023-07" db="EMBL/GenBank/DDBJ databases">
        <title>A draft genome of Kazachstania heterogenica Y-27499.</title>
        <authorList>
            <person name="Donic C."/>
            <person name="Kralova J.S."/>
            <person name="Fidel L."/>
            <person name="Ben-Dor S."/>
            <person name="Jung S."/>
        </authorList>
    </citation>
    <scope>NUCLEOTIDE SEQUENCE [LARGE SCALE GENOMIC DNA]</scope>
    <source>
        <strain evidence="6">Y27499</strain>
    </source>
</reference>
<protein>
    <recommendedName>
        <fullName evidence="4">Kinesin motor domain-containing protein</fullName>
    </recommendedName>
</protein>
<evidence type="ECO:0000259" key="4">
    <source>
        <dbReference type="PROSITE" id="PS50067"/>
    </source>
</evidence>
<gene>
    <name evidence="5" type="ORF">RI543_000652</name>
</gene>
<dbReference type="PROSITE" id="PS50067">
    <property type="entry name" value="KINESIN_MOTOR_2"/>
    <property type="match status" value="1"/>
</dbReference>
<feature type="coiled-coil region" evidence="2">
    <location>
        <begin position="127"/>
        <end position="196"/>
    </location>
</feature>
<keyword evidence="1" id="KW-0067">ATP-binding</keyword>
<dbReference type="GO" id="GO:0007018">
    <property type="term" value="P:microtubule-based movement"/>
    <property type="evidence" value="ECO:0007669"/>
    <property type="project" value="InterPro"/>
</dbReference>
<dbReference type="InterPro" id="IPR027640">
    <property type="entry name" value="Kinesin-like_fam"/>
</dbReference>
<comment type="caution">
    <text evidence="5">The sequence shown here is derived from an EMBL/GenBank/DDBJ whole genome shotgun (WGS) entry which is preliminary data.</text>
</comment>
<dbReference type="Proteomes" id="UP001306508">
    <property type="component" value="Unassembled WGS sequence"/>
</dbReference>
<dbReference type="PRINTS" id="PR00380">
    <property type="entry name" value="KINESINHEAVY"/>
</dbReference>
<evidence type="ECO:0000313" key="5">
    <source>
        <dbReference type="EMBL" id="KAK5781878.1"/>
    </source>
</evidence>
<keyword evidence="6" id="KW-1185">Reference proteome</keyword>
<dbReference type="SMART" id="SM00129">
    <property type="entry name" value="KISc"/>
    <property type="match status" value="1"/>
</dbReference>
<dbReference type="AlphaFoldDB" id="A0AAN7WPW5"/>
<dbReference type="Gene3D" id="3.40.850.10">
    <property type="entry name" value="Kinesin motor domain"/>
    <property type="match status" value="1"/>
</dbReference>
<proteinExistence type="inferred from homology"/>
<feature type="coiled-coil region" evidence="2">
    <location>
        <begin position="325"/>
        <end position="415"/>
    </location>
</feature>
<organism evidence="5 6">
    <name type="scientific">Arxiozyma heterogenica</name>
    <dbReference type="NCBI Taxonomy" id="278026"/>
    <lineage>
        <taxon>Eukaryota</taxon>
        <taxon>Fungi</taxon>
        <taxon>Dikarya</taxon>
        <taxon>Ascomycota</taxon>
        <taxon>Saccharomycotina</taxon>
        <taxon>Saccharomycetes</taxon>
        <taxon>Saccharomycetales</taxon>
        <taxon>Saccharomycetaceae</taxon>
        <taxon>Arxiozyma</taxon>
    </lineage>
</organism>
<dbReference type="InterPro" id="IPR036961">
    <property type="entry name" value="Kinesin_motor_dom_sf"/>
</dbReference>
<dbReference type="SUPFAM" id="SSF52540">
    <property type="entry name" value="P-loop containing nucleoside triphosphate hydrolases"/>
    <property type="match status" value="1"/>
</dbReference>
<dbReference type="InterPro" id="IPR001752">
    <property type="entry name" value="Kinesin_motor_dom"/>
</dbReference>
<dbReference type="EMBL" id="JAWIZZ010000024">
    <property type="protein sequence ID" value="KAK5781878.1"/>
    <property type="molecule type" value="Genomic_DNA"/>
</dbReference>
<feature type="region of interest" description="Disordered" evidence="3">
    <location>
        <begin position="1"/>
        <end position="26"/>
    </location>
</feature>
<dbReference type="GO" id="GO:0008017">
    <property type="term" value="F:microtubule binding"/>
    <property type="evidence" value="ECO:0007669"/>
    <property type="project" value="InterPro"/>
</dbReference>